<dbReference type="Gene3D" id="3.30.40.10">
    <property type="entry name" value="Zinc/RING finger domain, C3HC4 (zinc finger)"/>
    <property type="match status" value="1"/>
</dbReference>
<feature type="region of interest" description="Disordered" evidence="1">
    <location>
        <begin position="82"/>
        <end position="124"/>
    </location>
</feature>
<dbReference type="OrthoDB" id="57886at2"/>
<feature type="domain" description="UBP-type" evidence="2">
    <location>
        <begin position="1"/>
        <end position="99"/>
    </location>
</feature>
<dbReference type="InterPro" id="IPR001607">
    <property type="entry name" value="Znf_UBP"/>
</dbReference>
<feature type="compositionally biased region" description="Basic and acidic residues" evidence="1">
    <location>
        <begin position="113"/>
        <end position="124"/>
    </location>
</feature>
<organism evidence="3 4">
    <name type="scientific">Microbacterium azadirachtae</name>
    <dbReference type="NCBI Taxonomy" id="582680"/>
    <lineage>
        <taxon>Bacteria</taxon>
        <taxon>Bacillati</taxon>
        <taxon>Actinomycetota</taxon>
        <taxon>Actinomycetes</taxon>
        <taxon>Micrococcales</taxon>
        <taxon>Microbacteriaceae</taxon>
        <taxon>Microbacterium</taxon>
    </lineage>
</organism>
<dbReference type="Pfam" id="PF02148">
    <property type="entry name" value="zf-UBP"/>
    <property type="match status" value="1"/>
</dbReference>
<evidence type="ECO:0000313" key="4">
    <source>
        <dbReference type="Proteomes" id="UP000033448"/>
    </source>
</evidence>
<evidence type="ECO:0000256" key="1">
    <source>
        <dbReference type="SAM" id="MobiDB-lite"/>
    </source>
</evidence>
<evidence type="ECO:0000259" key="2">
    <source>
        <dbReference type="PROSITE" id="PS50271"/>
    </source>
</evidence>
<protein>
    <submittedName>
        <fullName evidence="3">Zn-finger in ubiquitin-hydrolases and other protein</fullName>
    </submittedName>
</protein>
<comment type="caution">
    <text evidence="3">The sequence shown here is derived from an EMBL/GenBank/DDBJ whole genome shotgun (WGS) entry which is preliminary data.</text>
</comment>
<gene>
    <name evidence="3" type="ORF">RL72_03781</name>
</gene>
<name>A0A0F0K941_9MICO</name>
<dbReference type="RefSeq" id="WP_045252397.1">
    <property type="nucleotide sequence ID" value="NZ_JYIT01000086.1"/>
</dbReference>
<dbReference type="Proteomes" id="UP000033448">
    <property type="component" value="Unassembled WGS sequence"/>
</dbReference>
<dbReference type="PATRIC" id="fig|582680.7.peg.3837"/>
<keyword evidence="4" id="KW-1185">Reference proteome</keyword>
<dbReference type="EMBL" id="JYIT01000086">
    <property type="protein sequence ID" value="KJL17532.1"/>
    <property type="molecule type" value="Genomic_DNA"/>
</dbReference>
<dbReference type="GO" id="GO:0016787">
    <property type="term" value="F:hydrolase activity"/>
    <property type="evidence" value="ECO:0007669"/>
    <property type="project" value="UniProtKB-KW"/>
</dbReference>
<accession>A0A0F0K941</accession>
<evidence type="ECO:0000313" key="3">
    <source>
        <dbReference type="EMBL" id="KJL17532.1"/>
    </source>
</evidence>
<keyword evidence="3" id="KW-0378">Hydrolase</keyword>
<proteinExistence type="predicted"/>
<reference evidence="3 4" key="1">
    <citation type="submission" date="2015-02" db="EMBL/GenBank/DDBJ databases">
        <title>Draft genome sequences of ten Microbacterium spp. with emphasis on heavy metal contaminated environments.</title>
        <authorList>
            <person name="Corretto E."/>
        </authorList>
    </citation>
    <scope>NUCLEOTIDE SEQUENCE [LARGE SCALE GENOMIC DNA]</scope>
    <source>
        <strain evidence="3 4">DSM 23848</strain>
    </source>
</reference>
<dbReference type="GO" id="GO:0008270">
    <property type="term" value="F:zinc ion binding"/>
    <property type="evidence" value="ECO:0007669"/>
    <property type="project" value="InterPro"/>
</dbReference>
<sequence length="124" mass="13985">MIQGIDTRRPPSGPGCVECERDGSWWFHLRRCTECGHVGCCDDSLGQHGSAHAEESGHRFIQSYEPGEDWFWDYRTAQMVDGPELAPPRSHPAEQTVPGPRERVPADWQDQLLRARSERAGRSG</sequence>
<dbReference type="PROSITE" id="PS50271">
    <property type="entry name" value="ZF_UBP"/>
    <property type="match status" value="1"/>
</dbReference>
<dbReference type="SUPFAM" id="SSF57850">
    <property type="entry name" value="RING/U-box"/>
    <property type="match status" value="1"/>
</dbReference>
<dbReference type="AlphaFoldDB" id="A0A0F0K941"/>
<dbReference type="InterPro" id="IPR013083">
    <property type="entry name" value="Znf_RING/FYVE/PHD"/>
</dbReference>